<dbReference type="GO" id="GO:0016301">
    <property type="term" value="F:kinase activity"/>
    <property type="evidence" value="ECO:0007669"/>
    <property type="project" value="UniProtKB-KW"/>
</dbReference>
<gene>
    <name evidence="5" type="ORF">BN1708_020531</name>
    <name evidence="4" type="ORF">BN1723_020867</name>
</gene>
<dbReference type="Proteomes" id="UP000045706">
    <property type="component" value="Unassembled WGS sequence"/>
</dbReference>
<name>A0A0G4MWB5_VERLO</name>
<dbReference type="EMBL" id="CVQH01025537">
    <property type="protein sequence ID" value="CRK38508.1"/>
    <property type="molecule type" value="Genomic_DNA"/>
</dbReference>
<comment type="similarity">
    <text evidence="1">Belongs to the inositol phosphokinase (IPK) family.</text>
</comment>
<reference evidence="6 7" key="1">
    <citation type="submission" date="2015-05" db="EMBL/GenBank/DDBJ databases">
        <authorList>
            <person name="Fogelqvist Johan"/>
        </authorList>
    </citation>
    <scope>NUCLEOTIDE SEQUENCE [LARGE SCALE GENOMIC DNA]</scope>
    <source>
        <strain evidence="5">VL1</strain>
        <strain evidence="4">VL2</strain>
    </source>
</reference>
<dbReference type="Pfam" id="PF03770">
    <property type="entry name" value="IPK"/>
    <property type="match status" value="1"/>
</dbReference>
<keyword evidence="6" id="KW-1185">Reference proteome</keyword>
<dbReference type="GO" id="GO:0032958">
    <property type="term" value="P:inositol phosphate biosynthetic process"/>
    <property type="evidence" value="ECO:0007669"/>
    <property type="project" value="InterPro"/>
</dbReference>
<dbReference type="AlphaFoldDB" id="A0A0G4MWB5"/>
<dbReference type="Proteomes" id="UP000044602">
    <property type="component" value="Unassembled WGS sequence"/>
</dbReference>
<organism evidence="5 6">
    <name type="scientific">Verticillium longisporum</name>
    <name type="common">Verticillium dahliae var. longisporum</name>
    <dbReference type="NCBI Taxonomy" id="100787"/>
    <lineage>
        <taxon>Eukaryota</taxon>
        <taxon>Fungi</taxon>
        <taxon>Dikarya</taxon>
        <taxon>Ascomycota</taxon>
        <taxon>Pezizomycotina</taxon>
        <taxon>Sordariomycetes</taxon>
        <taxon>Hypocreomycetidae</taxon>
        <taxon>Glomerellales</taxon>
        <taxon>Plectosphaerellaceae</taxon>
        <taxon>Verticillium</taxon>
    </lineage>
</organism>
<feature type="non-terminal residue" evidence="5">
    <location>
        <position position="1"/>
    </location>
</feature>
<keyword evidence="3" id="KW-0418">Kinase</keyword>
<dbReference type="Gene3D" id="3.30.470.160">
    <property type="entry name" value="Inositol polyphosphate kinase"/>
    <property type="match status" value="1"/>
</dbReference>
<evidence type="ECO:0000313" key="5">
    <source>
        <dbReference type="EMBL" id="CRK38508.1"/>
    </source>
</evidence>
<evidence type="ECO:0000313" key="6">
    <source>
        <dbReference type="Proteomes" id="UP000044602"/>
    </source>
</evidence>
<dbReference type="InterPro" id="IPR038286">
    <property type="entry name" value="IPK_sf"/>
</dbReference>
<dbReference type="EMBL" id="CVQI01000740">
    <property type="protein sequence ID" value="CRK00955.1"/>
    <property type="molecule type" value="Genomic_DNA"/>
</dbReference>
<feature type="non-terminal residue" evidence="5">
    <location>
        <position position="88"/>
    </location>
</feature>
<evidence type="ECO:0000256" key="2">
    <source>
        <dbReference type="ARBA" id="ARBA00022679"/>
    </source>
</evidence>
<evidence type="ECO:0000256" key="1">
    <source>
        <dbReference type="ARBA" id="ARBA00007374"/>
    </source>
</evidence>
<evidence type="ECO:0000313" key="4">
    <source>
        <dbReference type="EMBL" id="CRK00955.1"/>
    </source>
</evidence>
<dbReference type="SUPFAM" id="SSF56104">
    <property type="entry name" value="SAICAR synthase-like"/>
    <property type="match status" value="1"/>
</dbReference>
<evidence type="ECO:0000313" key="7">
    <source>
        <dbReference type="Proteomes" id="UP000045706"/>
    </source>
</evidence>
<dbReference type="InterPro" id="IPR005522">
    <property type="entry name" value="IPK"/>
</dbReference>
<dbReference type="STRING" id="100787.A0A0G4MWB5"/>
<sequence length="88" mass="10164">TDTEETSAQREKRRRKNKREIDFKIADFANSLTKGDVAEGKPCPPQHPEQADWGFIRGLRTLRTYFLKIQREIRADMGLVSARGVDMD</sequence>
<protein>
    <submittedName>
        <fullName evidence="5">Uncharacterized protein</fullName>
    </submittedName>
</protein>
<keyword evidence="2" id="KW-0808">Transferase</keyword>
<evidence type="ECO:0000256" key="3">
    <source>
        <dbReference type="ARBA" id="ARBA00022777"/>
    </source>
</evidence>
<accession>A0A0G4MWB5</accession>
<proteinExistence type="inferred from homology"/>